<feature type="region of interest" description="Disordered" evidence="1">
    <location>
        <begin position="676"/>
        <end position="714"/>
    </location>
</feature>
<protein>
    <recommendedName>
        <fullName evidence="4">IQ and AAA domain-containing protein 1</fullName>
    </recommendedName>
</protein>
<organism evidence="2 3">
    <name type="scientific">Artemia franciscana</name>
    <name type="common">Brine shrimp</name>
    <name type="synonym">Artemia sanfranciscana</name>
    <dbReference type="NCBI Taxonomy" id="6661"/>
    <lineage>
        <taxon>Eukaryota</taxon>
        <taxon>Metazoa</taxon>
        <taxon>Ecdysozoa</taxon>
        <taxon>Arthropoda</taxon>
        <taxon>Crustacea</taxon>
        <taxon>Branchiopoda</taxon>
        <taxon>Anostraca</taxon>
        <taxon>Artemiidae</taxon>
        <taxon>Artemia</taxon>
    </lineage>
</organism>
<feature type="compositionally biased region" description="Basic residues" evidence="1">
    <location>
        <begin position="698"/>
        <end position="714"/>
    </location>
</feature>
<dbReference type="PROSITE" id="PS50096">
    <property type="entry name" value="IQ"/>
    <property type="match status" value="1"/>
</dbReference>
<dbReference type="PANTHER" id="PTHR14690:SF0">
    <property type="entry name" value="IQ MOTIF CONTAINING WITH AAA DOMAIN 1"/>
    <property type="match status" value="1"/>
</dbReference>
<gene>
    <name evidence="2" type="ORF">QYM36_002524</name>
</gene>
<dbReference type="InterPro" id="IPR052267">
    <property type="entry name" value="N-DRC_Component"/>
</dbReference>
<dbReference type="Pfam" id="PF00612">
    <property type="entry name" value="IQ"/>
    <property type="match status" value="1"/>
</dbReference>
<feature type="compositionally biased region" description="Basic and acidic residues" evidence="1">
    <location>
        <begin position="309"/>
        <end position="318"/>
    </location>
</feature>
<dbReference type="PANTHER" id="PTHR14690">
    <property type="entry name" value="IQ MOTIF CONTAINING WITH AAA DOMAIN 1"/>
    <property type="match status" value="1"/>
</dbReference>
<dbReference type="EMBL" id="JAVRJZ010000005">
    <property type="protein sequence ID" value="KAK2721988.1"/>
    <property type="molecule type" value="Genomic_DNA"/>
</dbReference>
<evidence type="ECO:0000313" key="3">
    <source>
        <dbReference type="Proteomes" id="UP001187531"/>
    </source>
</evidence>
<feature type="region of interest" description="Disordered" evidence="1">
    <location>
        <begin position="270"/>
        <end position="318"/>
    </location>
</feature>
<evidence type="ECO:0000256" key="1">
    <source>
        <dbReference type="SAM" id="MobiDB-lite"/>
    </source>
</evidence>
<evidence type="ECO:0000313" key="2">
    <source>
        <dbReference type="EMBL" id="KAK2721988.1"/>
    </source>
</evidence>
<dbReference type="SUPFAM" id="SSF52540">
    <property type="entry name" value="P-loop containing nucleoside triphosphate hydrolases"/>
    <property type="match status" value="1"/>
</dbReference>
<dbReference type="Proteomes" id="UP001187531">
    <property type="component" value="Unassembled WGS sequence"/>
</dbReference>
<feature type="compositionally biased region" description="Basic and acidic residues" evidence="1">
    <location>
        <begin position="679"/>
        <end position="697"/>
    </location>
</feature>
<reference evidence="2" key="1">
    <citation type="submission" date="2023-07" db="EMBL/GenBank/DDBJ databases">
        <title>Chromosome-level genome assembly of Artemia franciscana.</title>
        <authorList>
            <person name="Jo E."/>
        </authorList>
    </citation>
    <scope>NUCLEOTIDE SEQUENCE</scope>
    <source>
        <tissue evidence="2">Whole body</tissue>
    </source>
</reference>
<dbReference type="InterPro" id="IPR027417">
    <property type="entry name" value="P-loop_NTPase"/>
</dbReference>
<comment type="caution">
    <text evidence="2">The sequence shown here is derived from an EMBL/GenBank/DDBJ whole genome shotgun (WGS) entry which is preliminary data.</text>
</comment>
<dbReference type="Gene3D" id="1.20.5.190">
    <property type="match status" value="1"/>
</dbReference>
<dbReference type="InterPro" id="IPR000048">
    <property type="entry name" value="IQ_motif_EF-hand-BS"/>
</dbReference>
<evidence type="ECO:0008006" key="4">
    <source>
        <dbReference type="Google" id="ProtNLM"/>
    </source>
</evidence>
<dbReference type="AlphaFoldDB" id="A0AA88I332"/>
<proteinExistence type="predicted"/>
<sequence length="714" mass="82652">MLDSVYTHLCQPQKRLFVKKVLDSVILRGLELRNEICALSFTEAPNLDEIVFQKPYDISNVGLPIPKHFRLEREERHLGILIMIQGVFDKIGRTSHQDDLCLMSLEEAVKLIQVHERARQGRVRAQLMLQIRRKAEKSLKPSSVAKQTSEEKAALRIQAVWRSFKVRKFVKDLRDSEMIFLGMKRIEDYDLIWTGKAEKILVERDSLKKGEAVRFQEASALTYEKIINYEEQKMKEYYEDRLRNYFLKYFKATGKLPDIPKDEDGGSEAIDFNYFPRHEDDSKQRKSPLYGTVPKVGKKRSKKSKKKSGKTEDKASVKEVPKKLLQFQPSRTLGDINASAQRYKEQWLEKDLRQKSLEDSKYDEMLLIEEKRKEIMEDIRRAVDSKMRKQLDILRAALERDLGKKRPRKVVRLRRGGRKSKKKREKDLTPDRTLESLVEELATYGIIRPPKNIEMADLIGEMKFVPTKNGKSLPSFRDVKQAFIEMCLLPLGSKEMRLNAPFLRSLLIAGPRSCGKASLVHALCNEVGAVLFDISPQNLTGKYPGKAGLAMLFHLLLKALFAMFQKCLHMGIANYSHRYKIWTEQIRQILTRERCIAGPEVDITALARITDGYSSGSIVRCISQTLSERRLSKLPYQPIKAAEFIPELSKLEPVYKEEMESFISWSQKTPLAKKAQRLAKTEEEKNKEVVLPAEHKLKNNKQKKKSKNQIKKRL</sequence>
<dbReference type="Gene3D" id="3.40.50.300">
    <property type="entry name" value="P-loop containing nucleotide triphosphate hydrolases"/>
    <property type="match status" value="1"/>
</dbReference>
<feature type="compositionally biased region" description="Basic residues" evidence="1">
    <location>
        <begin position="296"/>
        <end position="308"/>
    </location>
</feature>
<name>A0AA88I332_ARTSF</name>
<accession>A0AA88I332</accession>
<dbReference type="EMBL" id="JAVRJZ010000005">
    <property type="protein sequence ID" value="KAK2721984.1"/>
    <property type="molecule type" value="Genomic_DNA"/>
</dbReference>
<dbReference type="CDD" id="cd23767">
    <property type="entry name" value="IQCD"/>
    <property type="match status" value="1"/>
</dbReference>
<keyword evidence="3" id="KW-1185">Reference proteome</keyword>